<proteinExistence type="predicted"/>
<protein>
    <submittedName>
        <fullName evidence="1">Uncharacterized protein</fullName>
    </submittedName>
</protein>
<name>A0A1X1JZQ9_STRMT</name>
<evidence type="ECO:0000313" key="2">
    <source>
        <dbReference type="Proteomes" id="UP000193863"/>
    </source>
</evidence>
<dbReference type="AlphaFoldDB" id="A0A1X1JZQ9"/>
<gene>
    <name evidence="1" type="ORF">B7699_08550</name>
</gene>
<accession>A0A1X1JZQ9</accession>
<comment type="caution">
    <text evidence="1">The sequence shown here is derived from an EMBL/GenBank/DDBJ whole genome shotgun (WGS) entry which is preliminary data.</text>
</comment>
<sequence length="65" mass="8093">MTKKIVMFFDERLNTSFRIVRFGKCISVRQEIDNIYMFLNDRNLWTRCKKKMRENQSHIKYKKTI</sequence>
<reference evidence="1 2" key="1">
    <citation type="journal article" date="2016" name="Eur. J. Clin. Microbiol. Infect. Dis.">
        <title>Whole genome sequencing as a tool for phylogenetic analysis of clinical strains of Mitis group streptococci.</title>
        <authorList>
            <person name="Rasmussen L.H."/>
            <person name="Dargis R."/>
            <person name="Hojholt K."/>
            <person name="Christensen J.J."/>
            <person name="Skovgaard O."/>
            <person name="Justesen U.S."/>
            <person name="Rosenvinge F.S."/>
            <person name="Moser C."/>
            <person name="Lukjancenko O."/>
            <person name="Rasmussen S."/>
            <person name="Nielsen X.C."/>
        </authorList>
    </citation>
    <scope>NUCLEOTIDE SEQUENCE [LARGE SCALE GENOMIC DNA]</scope>
    <source>
        <strain evidence="1 2">RH_43861_09</strain>
    </source>
</reference>
<dbReference type="EMBL" id="NCVG01000023">
    <property type="protein sequence ID" value="ORO92559.1"/>
    <property type="molecule type" value="Genomic_DNA"/>
</dbReference>
<evidence type="ECO:0000313" key="1">
    <source>
        <dbReference type="EMBL" id="ORO92559.1"/>
    </source>
</evidence>
<organism evidence="1 2">
    <name type="scientific">Streptococcus mitis</name>
    <dbReference type="NCBI Taxonomy" id="28037"/>
    <lineage>
        <taxon>Bacteria</taxon>
        <taxon>Bacillati</taxon>
        <taxon>Bacillota</taxon>
        <taxon>Bacilli</taxon>
        <taxon>Lactobacillales</taxon>
        <taxon>Streptococcaceae</taxon>
        <taxon>Streptococcus</taxon>
        <taxon>Streptococcus mitis group</taxon>
    </lineage>
</organism>
<dbReference type="Proteomes" id="UP000193863">
    <property type="component" value="Unassembled WGS sequence"/>
</dbReference>